<comment type="caution">
    <text evidence="1">The sequence shown here is derived from an EMBL/GenBank/DDBJ whole genome shotgun (WGS) entry which is preliminary data.</text>
</comment>
<gene>
    <name evidence="1" type="ORF">HNQ71_000768</name>
</gene>
<organism evidence="1 2">
    <name type="scientific">Mesorhizobium sangaii</name>
    <dbReference type="NCBI Taxonomy" id="505389"/>
    <lineage>
        <taxon>Bacteria</taxon>
        <taxon>Pseudomonadati</taxon>
        <taxon>Pseudomonadota</taxon>
        <taxon>Alphaproteobacteria</taxon>
        <taxon>Hyphomicrobiales</taxon>
        <taxon>Phyllobacteriaceae</taxon>
        <taxon>Mesorhizobium</taxon>
    </lineage>
</organism>
<proteinExistence type="predicted"/>
<name>A0A841NYI0_9HYPH</name>
<keyword evidence="2" id="KW-1185">Reference proteome</keyword>
<accession>A0A841NYI0</accession>
<sequence length="99" mass="10827">MPYDLTASGSTEYNRAIVFAYFHRYDTVIPLPSGKGRKDVVPRSLLGIEWRLFNDALFPIPNHCVGHRCDAPYSADPLSAKGEALGTHCSDQPAGVGCF</sequence>
<dbReference type="EMBL" id="JACHEF010000001">
    <property type="protein sequence ID" value="MBB6408124.1"/>
    <property type="molecule type" value="Genomic_DNA"/>
</dbReference>
<protein>
    <submittedName>
        <fullName evidence="1">Uncharacterized protein</fullName>
    </submittedName>
</protein>
<dbReference type="Proteomes" id="UP000556329">
    <property type="component" value="Unassembled WGS sequence"/>
</dbReference>
<evidence type="ECO:0000313" key="1">
    <source>
        <dbReference type="EMBL" id="MBB6408124.1"/>
    </source>
</evidence>
<dbReference type="AlphaFoldDB" id="A0A841NYI0"/>
<evidence type="ECO:0000313" key="2">
    <source>
        <dbReference type="Proteomes" id="UP000556329"/>
    </source>
</evidence>
<reference evidence="1 2" key="1">
    <citation type="submission" date="2020-08" db="EMBL/GenBank/DDBJ databases">
        <title>Genomic Encyclopedia of Type Strains, Phase IV (KMG-IV): sequencing the most valuable type-strain genomes for metagenomic binning, comparative biology and taxonomic classification.</title>
        <authorList>
            <person name="Goeker M."/>
        </authorList>
    </citation>
    <scope>NUCLEOTIDE SEQUENCE [LARGE SCALE GENOMIC DNA]</scope>
    <source>
        <strain evidence="1 2">DSM 100039</strain>
    </source>
</reference>